<dbReference type="Gene3D" id="1.20.1420.20">
    <property type="entry name" value="M75 peptidase, HXXE motif"/>
    <property type="match status" value="1"/>
</dbReference>
<dbReference type="Pfam" id="PF09375">
    <property type="entry name" value="Peptidase_M75"/>
    <property type="match status" value="1"/>
</dbReference>
<proteinExistence type="predicted"/>
<name>A0A023WP65_STUST</name>
<evidence type="ECO:0000256" key="1">
    <source>
        <dbReference type="ARBA" id="ARBA00004196"/>
    </source>
</evidence>
<evidence type="ECO:0000259" key="5">
    <source>
        <dbReference type="Pfam" id="PF09375"/>
    </source>
</evidence>
<comment type="subcellular location">
    <subcellularLocation>
        <location evidence="1">Cell envelope</location>
    </subcellularLocation>
</comment>
<dbReference type="InterPro" id="IPR038352">
    <property type="entry name" value="Imelysin_sf"/>
</dbReference>
<evidence type="ECO:0000313" key="6">
    <source>
        <dbReference type="EMBL" id="AHY41943.1"/>
    </source>
</evidence>
<dbReference type="PROSITE" id="PS51257">
    <property type="entry name" value="PROKAR_LIPOPROTEIN"/>
    <property type="match status" value="1"/>
</dbReference>
<feature type="signal peptide" evidence="4">
    <location>
        <begin position="1"/>
        <end position="20"/>
    </location>
</feature>
<sequence>MLRTPIWATASLLAAAISLAGCGEDKTPINQTAAPQSTTESVPAEQAQTPDEQAAKAVVGHYADLALAVFSDAHSTAVQLQQAIDALLANPSEETLQAARQAWLAARVPYMQSEVFRFGNPVVDEWEGQLNAWPLDEGLIDYVEGDYQHALGNPGANANIIANTELQIGEDKIDTSEITAELLTSLNELAGSEANVATGYHAIEFLLWGQDLNGTGPGAGERPHTDYVVGEGCTGDNCERRRTYLKVATDLLVSDLQEMVEQWQPGAENYRASLEAESGENGLRKMLFGMGSLSLGELAGERMKVALEANSTEDEHDCFSDNTHNSHFFNARGIRNVYLGEYKRVDGSTLTGPSLASLVQGVSPEVDSTLKTDLETTEAKLQVLVESAENGEAFDQLIAEDNAEGQEKVRSAIAALVKQTASIEQAAAALGISDLNPDTADHEF</sequence>
<protein>
    <submittedName>
        <fullName evidence="6">Peptidase</fullName>
    </submittedName>
</protein>
<evidence type="ECO:0000256" key="3">
    <source>
        <dbReference type="SAM" id="MobiDB-lite"/>
    </source>
</evidence>
<dbReference type="AlphaFoldDB" id="A0A023WP65"/>
<dbReference type="KEGG" id="pstu:UIB01_05400"/>
<dbReference type="PATRIC" id="fig|316.97.peg.1096"/>
<feature type="domain" description="Imelysin-like" evidence="5">
    <location>
        <begin position="66"/>
        <end position="422"/>
    </location>
</feature>
<evidence type="ECO:0000256" key="4">
    <source>
        <dbReference type="SAM" id="SignalP"/>
    </source>
</evidence>
<feature type="region of interest" description="Disordered" evidence="3">
    <location>
        <begin position="28"/>
        <end position="49"/>
    </location>
</feature>
<keyword evidence="2 4" id="KW-0732">Signal</keyword>
<accession>A0A023WP65</accession>
<feature type="chain" id="PRO_5001527176" evidence="4">
    <location>
        <begin position="21"/>
        <end position="444"/>
    </location>
</feature>
<dbReference type="InterPro" id="IPR018976">
    <property type="entry name" value="Imelysin-like"/>
</dbReference>
<evidence type="ECO:0000256" key="2">
    <source>
        <dbReference type="ARBA" id="ARBA00022729"/>
    </source>
</evidence>
<dbReference type="GO" id="GO:0030313">
    <property type="term" value="C:cell envelope"/>
    <property type="evidence" value="ECO:0007669"/>
    <property type="project" value="UniProtKB-SubCell"/>
</dbReference>
<evidence type="ECO:0000313" key="7">
    <source>
        <dbReference type="Proteomes" id="UP000025238"/>
    </source>
</evidence>
<dbReference type="EMBL" id="CP007509">
    <property type="protein sequence ID" value="AHY41943.1"/>
    <property type="molecule type" value="Genomic_DNA"/>
</dbReference>
<reference evidence="6 7" key="1">
    <citation type="submission" date="2014-03" db="EMBL/GenBank/DDBJ databases">
        <title>Complete genome sequence of Pseudomonas stutzeri 19SMN4.</title>
        <authorList>
            <person name="Brunet-Galmes I."/>
            <person name="Nogales B."/>
            <person name="Busquets A."/>
            <person name="Pena A."/>
            <person name="Gomila M."/>
            <person name="Garcia-Valdes E."/>
            <person name="Lalucat J."/>
            <person name="Bennasar A."/>
            <person name="Bosch R."/>
        </authorList>
    </citation>
    <scope>NUCLEOTIDE SEQUENCE [LARGE SCALE GENOMIC DNA]</scope>
    <source>
        <strain evidence="6 7">19SMN4</strain>
    </source>
</reference>
<dbReference type="CDD" id="cd14657">
    <property type="entry name" value="Imelysin_IrpA-like"/>
    <property type="match status" value="1"/>
</dbReference>
<organism evidence="6 7">
    <name type="scientific">Stutzerimonas stutzeri</name>
    <name type="common">Pseudomonas stutzeri</name>
    <dbReference type="NCBI Taxonomy" id="316"/>
    <lineage>
        <taxon>Bacteria</taxon>
        <taxon>Pseudomonadati</taxon>
        <taxon>Pseudomonadota</taxon>
        <taxon>Gammaproteobacteria</taxon>
        <taxon>Pseudomonadales</taxon>
        <taxon>Pseudomonadaceae</taxon>
        <taxon>Stutzerimonas</taxon>
    </lineage>
</organism>
<dbReference type="Proteomes" id="UP000025238">
    <property type="component" value="Chromosome"/>
</dbReference>
<gene>
    <name evidence="6" type="ORF">UIB01_05400</name>
</gene>